<evidence type="ECO:0000313" key="9">
    <source>
        <dbReference type="EMBL" id="MTD94495.1"/>
    </source>
</evidence>
<keyword evidence="7" id="KW-0997">Cell inner membrane</keyword>
<keyword evidence="3" id="KW-1003">Cell membrane</keyword>
<accession>A0A6I3KFV9</accession>
<evidence type="ECO:0000256" key="5">
    <source>
        <dbReference type="ARBA" id="ARBA00022989"/>
    </source>
</evidence>
<feature type="transmembrane region" description="Helical" evidence="7">
    <location>
        <begin position="45"/>
        <end position="65"/>
    </location>
</feature>
<comment type="subcellular location">
    <subcellularLocation>
        <location evidence="7">Cell inner membrane</location>
        <topology evidence="7">Multi-pass membrane protein</topology>
    </subcellularLocation>
    <subcellularLocation>
        <location evidence="1">Cell membrane</location>
        <topology evidence="1">Multi-pass membrane protein</topology>
    </subcellularLocation>
</comment>
<feature type="transmembrane region" description="Helical" evidence="7">
    <location>
        <begin position="77"/>
        <end position="96"/>
    </location>
</feature>
<feature type="domain" description="MgtC/SapB/SrpB/YhiD N-terminal" evidence="8">
    <location>
        <begin position="18"/>
        <end position="147"/>
    </location>
</feature>
<feature type="transmembrane region" description="Helical" evidence="7">
    <location>
        <begin position="12"/>
        <end position="30"/>
    </location>
</feature>
<evidence type="ECO:0000256" key="6">
    <source>
        <dbReference type="ARBA" id="ARBA00023136"/>
    </source>
</evidence>
<dbReference type="InterPro" id="IPR003416">
    <property type="entry name" value="MgtC/SapB/SrpB/YhiD_fam"/>
</dbReference>
<dbReference type="InterPro" id="IPR049177">
    <property type="entry name" value="MgtC_SapB_SrpB_YhiD_N"/>
</dbReference>
<reference evidence="9 10" key="1">
    <citation type="submission" date="2019-11" db="EMBL/GenBank/DDBJ databases">
        <title>Identification of a novel strain.</title>
        <authorList>
            <person name="Xu Q."/>
            <person name="Wang G."/>
        </authorList>
    </citation>
    <scope>NUCLEOTIDE SEQUENCE [LARGE SCALE GENOMIC DNA]</scope>
    <source>
        <strain evidence="10">xq</strain>
    </source>
</reference>
<comment type="caution">
    <text evidence="9">The sequence shown here is derived from an EMBL/GenBank/DDBJ whole genome shotgun (WGS) entry which is preliminary data.</text>
</comment>
<feature type="transmembrane region" description="Helical" evidence="7">
    <location>
        <begin position="116"/>
        <end position="143"/>
    </location>
</feature>
<evidence type="ECO:0000256" key="7">
    <source>
        <dbReference type="RuleBase" id="RU365041"/>
    </source>
</evidence>
<keyword evidence="10" id="KW-1185">Reference proteome</keyword>
<sequence length="162" mass="16825">MFDPDNTTLSEGVIALRLLLAVGLGGVIGFEREQLDRPAGLRTHMLTALAAALFTIITMEIHAGVLREASGQSTDPIRVIEAVTAGVAFLAAGAIFRSQGDVKGLTTGAGMWLAGAIGVACGAGYGILAIMATVLAAIILVAVRWLEVHFKGKNDEHSRDAT</sequence>
<comment type="similarity">
    <text evidence="2 7">Belongs to the MgtC/SapB family.</text>
</comment>
<organism evidence="9 10">
    <name type="scientific">Hyphomicrobium album</name>
    <dbReference type="NCBI Taxonomy" id="2665159"/>
    <lineage>
        <taxon>Bacteria</taxon>
        <taxon>Pseudomonadati</taxon>
        <taxon>Pseudomonadota</taxon>
        <taxon>Alphaproteobacteria</taxon>
        <taxon>Hyphomicrobiales</taxon>
        <taxon>Hyphomicrobiaceae</taxon>
        <taxon>Hyphomicrobium</taxon>
    </lineage>
</organism>
<dbReference type="PANTHER" id="PTHR33778">
    <property type="entry name" value="PROTEIN MGTC"/>
    <property type="match status" value="1"/>
</dbReference>
<evidence type="ECO:0000256" key="4">
    <source>
        <dbReference type="ARBA" id="ARBA00022692"/>
    </source>
</evidence>
<evidence type="ECO:0000256" key="1">
    <source>
        <dbReference type="ARBA" id="ARBA00004651"/>
    </source>
</evidence>
<dbReference type="EMBL" id="WMBQ01000001">
    <property type="protein sequence ID" value="MTD94495.1"/>
    <property type="molecule type" value="Genomic_DNA"/>
</dbReference>
<evidence type="ECO:0000256" key="3">
    <source>
        <dbReference type="ARBA" id="ARBA00022475"/>
    </source>
</evidence>
<dbReference type="PRINTS" id="PR01837">
    <property type="entry name" value="MGTCSAPBPROT"/>
</dbReference>
<dbReference type="RefSeq" id="WP_154738913.1">
    <property type="nucleotide sequence ID" value="NZ_WMBQ01000001.1"/>
</dbReference>
<keyword evidence="6 7" id="KW-0472">Membrane</keyword>
<keyword evidence="4 7" id="KW-0812">Transmembrane</keyword>
<proteinExistence type="inferred from homology"/>
<evidence type="ECO:0000256" key="2">
    <source>
        <dbReference type="ARBA" id="ARBA00009298"/>
    </source>
</evidence>
<dbReference type="AlphaFoldDB" id="A0A6I3KFV9"/>
<dbReference type="Proteomes" id="UP000440694">
    <property type="component" value="Unassembled WGS sequence"/>
</dbReference>
<dbReference type="Pfam" id="PF02308">
    <property type="entry name" value="MgtC"/>
    <property type="match status" value="1"/>
</dbReference>
<dbReference type="GO" id="GO:0005886">
    <property type="term" value="C:plasma membrane"/>
    <property type="evidence" value="ECO:0007669"/>
    <property type="project" value="UniProtKB-SubCell"/>
</dbReference>
<name>A0A6I3KFV9_9HYPH</name>
<dbReference type="PANTHER" id="PTHR33778:SF1">
    <property type="entry name" value="MAGNESIUM TRANSPORTER YHID-RELATED"/>
    <property type="match status" value="1"/>
</dbReference>
<gene>
    <name evidence="9" type="ORF">GIW81_09120</name>
</gene>
<evidence type="ECO:0000259" key="8">
    <source>
        <dbReference type="Pfam" id="PF02308"/>
    </source>
</evidence>
<keyword evidence="5 7" id="KW-1133">Transmembrane helix</keyword>
<evidence type="ECO:0000313" key="10">
    <source>
        <dbReference type="Proteomes" id="UP000440694"/>
    </source>
</evidence>
<protein>
    <recommendedName>
        <fullName evidence="7">Protein MgtC</fullName>
    </recommendedName>
</protein>